<dbReference type="GO" id="GO:0031507">
    <property type="term" value="P:heterochromatin formation"/>
    <property type="evidence" value="ECO:0007669"/>
    <property type="project" value="InterPro"/>
</dbReference>
<feature type="compositionally biased region" description="Polar residues" evidence="1">
    <location>
        <begin position="65"/>
        <end position="82"/>
    </location>
</feature>
<feature type="region of interest" description="Disordered" evidence="1">
    <location>
        <begin position="60"/>
        <end position="82"/>
    </location>
</feature>
<evidence type="ECO:0000256" key="2">
    <source>
        <dbReference type="SAM" id="SignalP"/>
    </source>
</evidence>
<dbReference type="EMBL" id="PKPP01004437">
    <property type="protein sequence ID" value="PWA64366.1"/>
    <property type="molecule type" value="Genomic_DNA"/>
</dbReference>
<dbReference type="OrthoDB" id="1918685at2759"/>
<keyword evidence="2" id="KW-0732">Signal</keyword>
<reference evidence="3 4" key="1">
    <citation type="journal article" date="2018" name="Mol. Plant">
        <title>The genome of Artemisia annua provides insight into the evolution of Asteraceae family and artemisinin biosynthesis.</title>
        <authorList>
            <person name="Shen Q."/>
            <person name="Zhang L."/>
            <person name="Liao Z."/>
            <person name="Wang S."/>
            <person name="Yan T."/>
            <person name="Shi P."/>
            <person name="Liu M."/>
            <person name="Fu X."/>
            <person name="Pan Q."/>
            <person name="Wang Y."/>
            <person name="Lv Z."/>
            <person name="Lu X."/>
            <person name="Zhang F."/>
            <person name="Jiang W."/>
            <person name="Ma Y."/>
            <person name="Chen M."/>
            <person name="Hao X."/>
            <person name="Li L."/>
            <person name="Tang Y."/>
            <person name="Lv G."/>
            <person name="Zhou Y."/>
            <person name="Sun X."/>
            <person name="Brodelius P.E."/>
            <person name="Rose J.K.C."/>
            <person name="Tang K."/>
        </authorList>
    </citation>
    <scope>NUCLEOTIDE SEQUENCE [LARGE SCALE GENOMIC DNA]</scope>
    <source>
        <strain evidence="4">cv. Huhao1</strain>
        <tissue evidence="3">Leaf</tissue>
    </source>
</reference>
<keyword evidence="4" id="KW-1185">Reference proteome</keyword>
<accession>A0A2U1MT21</accession>
<evidence type="ECO:0000313" key="3">
    <source>
        <dbReference type="EMBL" id="PWA64366.1"/>
    </source>
</evidence>
<organism evidence="3 4">
    <name type="scientific">Artemisia annua</name>
    <name type="common">Sweet wormwood</name>
    <dbReference type="NCBI Taxonomy" id="35608"/>
    <lineage>
        <taxon>Eukaryota</taxon>
        <taxon>Viridiplantae</taxon>
        <taxon>Streptophyta</taxon>
        <taxon>Embryophyta</taxon>
        <taxon>Tracheophyta</taxon>
        <taxon>Spermatophyta</taxon>
        <taxon>Magnoliopsida</taxon>
        <taxon>eudicotyledons</taxon>
        <taxon>Gunneridae</taxon>
        <taxon>Pentapetalae</taxon>
        <taxon>asterids</taxon>
        <taxon>campanulids</taxon>
        <taxon>Asterales</taxon>
        <taxon>Asteraceae</taxon>
        <taxon>Asteroideae</taxon>
        <taxon>Anthemideae</taxon>
        <taxon>Artemisiinae</taxon>
        <taxon>Artemisia</taxon>
    </lineage>
</organism>
<proteinExistence type="predicted"/>
<protein>
    <submittedName>
        <fullName evidence="3">Chromo domain protein LHP1</fullName>
    </submittedName>
</protein>
<comment type="caution">
    <text evidence="3">The sequence shown here is derived from an EMBL/GenBank/DDBJ whole genome shotgun (WGS) entry which is preliminary data.</text>
</comment>
<dbReference type="InterPro" id="IPR044251">
    <property type="entry name" value="LHP1-like"/>
</dbReference>
<name>A0A2U1MT21_ARTAN</name>
<dbReference type="PANTHER" id="PTHR47240:SF5">
    <property type="entry name" value="CHROMATIN REMODELING &amp; TRANSCRIPTIONAL ACTIVATION CHROMO-DOMAIN FAMILY"/>
    <property type="match status" value="1"/>
</dbReference>
<evidence type="ECO:0000256" key="1">
    <source>
        <dbReference type="SAM" id="MobiDB-lite"/>
    </source>
</evidence>
<dbReference type="PANTHER" id="PTHR47240">
    <property type="entry name" value="CHROMO DOMAIN-CONTAINING PROTEIN LHP1"/>
    <property type="match status" value="1"/>
</dbReference>
<dbReference type="Proteomes" id="UP000245207">
    <property type="component" value="Unassembled WGS sequence"/>
</dbReference>
<evidence type="ECO:0000313" key="4">
    <source>
        <dbReference type="Proteomes" id="UP000245207"/>
    </source>
</evidence>
<dbReference type="AlphaFoldDB" id="A0A2U1MT21"/>
<dbReference type="STRING" id="35608.A0A2U1MT21"/>
<gene>
    <name evidence="3" type="ORF">CTI12_AA345080</name>
</gene>
<feature type="signal peptide" evidence="2">
    <location>
        <begin position="1"/>
        <end position="16"/>
    </location>
</feature>
<feature type="chain" id="PRO_5015481982" evidence="2">
    <location>
        <begin position="17"/>
        <end position="325"/>
    </location>
</feature>
<sequence>MWLIVWMCFFGEGVDGRRRRILGSLLRILCRVRILSMRLRRGSPAATYDVPPVKVKLIEEPLSHPSGNGPTSSKWAESSAKGTGTVRKLKRLSDNGSSVVSRQIEEAIESEELNVKLSQLKGASSTDKEKIDELDVRIQDRSGEGISPSNGVSNVNGQNSVWVCRSGGAKRRKSGAVKRFKQDSQPVVTNHTPDAIDRIASANGVVLEPGIQNFDQVGNCFGSVNTVDTSRSMYAITKIIKPIEYSISKLNDLRDILVTFLVLRSDGKEIMVDNRYLKANYPLLVMLSTSDTHSSFQDTMELEKWEGWTGWLINFYEQHIQYASE</sequence>